<name>A0A0N8PNM4_9GAMM</name>
<dbReference type="Proteomes" id="UP000183104">
    <property type="component" value="Unassembled WGS sequence"/>
</dbReference>
<dbReference type="InterPro" id="IPR000620">
    <property type="entry name" value="EamA_dom"/>
</dbReference>
<dbReference type="RefSeq" id="WP_054964593.1">
    <property type="nucleotide sequence ID" value="NZ_FMUN01000011.1"/>
</dbReference>
<keyword evidence="3 6" id="KW-0812">Transmembrane</keyword>
<dbReference type="PANTHER" id="PTHR32322">
    <property type="entry name" value="INNER MEMBRANE TRANSPORTER"/>
    <property type="match status" value="1"/>
</dbReference>
<feature type="transmembrane region" description="Helical" evidence="6">
    <location>
        <begin position="127"/>
        <end position="147"/>
    </location>
</feature>
<organism evidence="8 9">
    <name type="scientific">Thiohalorhabdus denitrificans</name>
    <dbReference type="NCBI Taxonomy" id="381306"/>
    <lineage>
        <taxon>Bacteria</taxon>
        <taxon>Pseudomonadati</taxon>
        <taxon>Pseudomonadota</taxon>
        <taxon>Gammaproteobacteria</taxon>
        <taxon>Thiohalorhabdales</taxon>
        <taxon>Thiohalorhabdaceae</taxon>
        <taxon>Thiohalorhabdus</taxon>
    </lineage>
</organism>
<feature type="transmembrane region" description="Helical" evidence="6">
    <location>
        <begin position="275"/>
        <end position="293"/>
    </location>
</feature>
<protein>
    <submittedName>
        <fullName evidence="8">Permease of the drug/metabolite transporter (DMT) superfamily</fullName>
    </submittedName>
</protein>
<reference evidence="9" key="1">
    <citation type="submission" date="2016-10" db="EMBL/GenBank/DDBJ databases">
        <authorList>
            <person name="Varghese N."/>
        </authorList>
    </citation>
    <scope>NUCLEOTIDE SEQUENCE [LARGE SCALE GENOMIC DNA]</scope>
    <source>
        <strain evidence="9">HL 19</strain>
    </source>
</reference>
<sequence length="305" mass="32531">MRTFLSQLLGLELLFVLLWNSGFIGAEYGLPYAGPWSLLFWRYTVLAGLLGLWLWARGRLGWPGKLAAGHTALVGVLAHGVWLGCVLVALDMGVPAGIVALVTALQPLLTGALSGPVLGERTDARQWLGLVLGFAGVVIAVGARLSQDATTPALGYLIPFGSVVGITIASLMQRRWAQTGTSTHLPLDTTLFYQSGATALALLPLAWGLEGFAAEMETPFLATMAWLIIAVSLGAYWAMWRLLHRDEATRVASLFYLSPPVTMLMAWAAFGDHLIATDLLGLVVAGAGVLLVYRIGLPRSRGAPE</sequence>
<dbReference type="InterPro" id="IPR037185">
    <property type="entry name" value="EmrE-like"/>
</dbReference>
<evidence type="ECO:0000256" key="4">
    <source>
        <dbReference type="ARBA" id="ARBA00022989"/>
    </source>
</evidence>
<keyword evidence="5 6" id="KW-0472">Membrane</keyword>
<keyword evidence="4 6" id="KW-1133">Transmembrane helix</keyword>
<dbReference type="Pfam" id="PF00892">
    <property type="entry name" value="EamA"/>
    <property type="match status" value="2"/>
</dbReference>
<evidence type="ECO:0000259" key="7">
    <source>
        <dbReference type="Pfam" id="PF00892"/>
    </source>
</evidence>
<feature type="transmembrane region" description="Helical" evidence="6">
    <location>
        <begin position="251"/>
        <end position="269"/>
    </location>
</feature>
<feature type="transmembrane region" description="Helical" evidence="6">
    <location>
        <begin position="221"/>
        <end position="239"/>
    </location>
</feature>
<dbReference type="STRING" id="381306.AN478_00085"/>
<feature type="transmembrane region" description="Helical" evidence="6">
    <location>
        <begin position="36"/>
        <end position="55"/>
    </location>
</feature>
<dbReference type="OrthoDB" id="9809509at2"/>
<feature type="domain" description="EamA" evidence="7">
    <location>
        <begin position="13"/>
        <end position="140"/>
    </location>
</feature>
<comment type="subcellular location">
    <subcellularLocation>
        <location evidence="1">Membrane</location>
        <topology evidence="1">Multi-pass membrane protein</topology>
    </subcellularLocation>
</comment>
<evidence type="ECO:0000256" key="2">
    <source>
        <dbReference type="ARBA" id="ARBA00007362"/>
    </source>
</evidence>
<feature type="transmembrane region" description="Helical" evidence="6">
    <location>
        <begin position="191"/>
        <end position="209"/>
    </location>
</feature>
<evidence type="ECO:0000256" key="1">
    <source>
        <dbReference type="ARBA" id="ARBA00004141"/>
    </source>
</evidence>
<feature type="transmembrane region" description="Helical" evidence="6">
    <location>
        <begin position="96"/>
        <end position="115"/>
    </location>
</feature>
<proteinExistence type="inferred from homology"/>
<accession>A0A0N8PNM4</accession>
<evidence type="ECO:0000313" key="8">
    <source>
        <dbReference type="EMBL" id="SCY66301.1"/>
    </source>
</evidence>
<dbReference type="PANTHER" id="PTHR32322:SF2">
    <property type="entry name" value="EAMA DOMAIN-CONTAINING PROTEIN"/>
    <property type="match status" value="1"/>
</dbReference>
<evidence type="ECO:0000313" key="9">
    <source>
        <dbReference type="Proteomes" id="UP000183104"/>
    </source>
</evidence>
<evidence type="ECO:0000256" key="5">
    <source>
        <dbReference type="ARBA" id="ARBA00023136"/>
    </source>
</evidence>
<dbReference type="PATRIC" id="fig|381306.5.peg.575"/>
<gene>
    <name evidence="8" type="ORF">SAMN05661077_0068</name>
</gene>
<dbReference type="SUPFAM" id="SSF103481">
    <property type="entry name" value="Multidrug resistance efflux transporter EmrE"/>
    <property type="match status" value="2"/>
</dbReference>
<dbReference type="AlphaFoldDB" id="A0A0N8PNM4"/>
<keyword evidence="9" id="KW-1185">Reference proteome</keyword>
<dbReference type="EMBL" id="FMUN01000011">
    <property type="protein sequence ID" value="SCY66301.1"/>
    <property type="molecule type" value="Genomic_DNA"/>
</dbReference>
<feature type="domain" description="EamA" evidence="7">
    <location>
        <begin position="182"/>
        <end position="293"/>
    </location>
</feature>
<dbReference type="GO" id="GO:0016020">
    <property type="term" value="C:membrane"/>
    <property type="evidence" value="ECO:0007669"/>
    <property type="project" value="UniProtKB-SubCell"/>
</dbReference>
<feature type="transmembrane region" description="Helical" evidence="6">
    <location>
        <begin position="67"/>
        <end position="90"/>
    </location>
</feature>
<evidence type="ECO:0000256" key="6">
    <source>
        <dbReference type="SAM" id="Phobius"/>
    </source>
</evidence>
<evidence type="ECO:0000256" key="3">
    <source>
        <dbReference type="ARBA" id="ARBA00022692"/>
    </source>
</evidence>
<comment type="similarity">
    <text evidence="2">Belongs to the EamA transporter family.</text>
</comment>
<feature type="transmembrane region" description="Helical" evidence="6">
    <location>
        <begin position="153"/>
        <end position="171"/>
    </location>
</feature>
<dbReference type="InterPro" id="IPR050638">
    <property type="entry name" value="AA-Vitamin_Transporters"/>
</dbReference>